<evidence type="ECO:0000313" key="2">
    <source>
        <dbReference type="Proteomes" id="UP000828390"/>
    </source>
</evidence>
<comment type="caution">
    <text evidence="1">The sequence shown here is derived from an EMBL/GenBank/DDBJ whole genome shotgun (WGS) entry which is preliminary data.</text>
</comment>
<dbReference type="EMBL" id="JAIWYP010000001">
    <property type="protein sequence ID" value="KAH3897868.1"/>
    <property type="molecule type" value="Genomic_DNA"/>
</dbReference>
<gene>
    <name evidence="1" type="ORF">DPMN_022064</name>
</gene>
<reference evidence="1" key="1">
    <citation type="journal article" date="2019" name="bioRxiv">
        <title>The Genome of the Zebra Mussel, Dreissena polymorpha: A Resource for Invasive Species Research.</title>
        <authorList>
            <person name="McCartney M.A."/>
            <person name="Auch B."/>
            <person name="Kono T."/>
            <person name="Mallez S."/>
            <person name="Zhang Y."/>
            <person name="Obille A."/>
            <person name="Becker A."/>
            <person name="Abrahante J.E."/>
            <person name="Garbe J."/>
            <person name="Badalamenti J.P."/>
            <person name="Herman A."/>
            <person name="Mangelson H."/>
            <person name="Liachko I."/>
            <person name="Sullivan S."/>
            <person name="Sone E.D."/>
            <person name="Koren S."/>
            <person name="Silverstein K.A.T."/>
            <person name="Beckman K.B."/>
            <person name="Gohl D.M."/>
        </authorList>
    </citation>
    <scope>NUCLEOTIDE SEQUENCE</scope>
    <source>
        <strain evidence="1">Duluth1</strain>
        <tissue evidence="1">Whole animal</tissue>
    </source>
</reference>
<protein>
    <submittedName>
        <fullName evidence="1">Uncharacterized protein</fullName>
    </submittedName>
</protein>
<sequence>MFLPPLTSVTHGTTLDNIAATDSLFETFGSWVGGLRITKTSLTLSLLLILLSDSDDN</sequence>
<reference evidence="1" key="2">
    <citation type="submission" date="2020-11" db="EMBL/GenBank/DDBJ databases">
        <authorList>
            <person name="McCartney M.A."/>
            <person name="Auch B."/>
            <person name="Kono T."/>
            <person name="Mallez S."/>
            <person name="Becker A."/>
            <person name="Gohl D.M."/>
            <person name="Silverstein K.A.T."/>
            <person name="Koren S."/>
            <person name="Bechman K.B."/>
            <person name="Herman A."/>
            <person name="Abrahante J.E."/>
            <person name="Garbe J."/>
        </authorList>
    </citation>
    <scope>NUCLEOTIDE SEQUENCE</scope>
    <source>
        <strain evidence="1">Duluth1</strain>
        <tissue evidence="1">Whole animal</tissue>
    </source>
</reference>
<evidence type="ECO:0000313" key="1">
    <source>
        <dbReference type="EMBL" id="KAH3897868.1"/>
    </source>
</evidence>
<keyword evidence="2" id="KW-1185">Reference proteome</keyword>
<accession>A0A9D4SBG3</accession>
<dbReference type="AlphaFoldDB" id="A0A9D4SBG3"/>
<proteinExistence type="predicted"/>
<dbReference type="Proteomes" id="UP000828390">
    <property type="component" value="Unassembled WGS sequence"/>
</dbReference>
<organism evidence="1 2">
    <name type="scientific">Dreissena polymorpha</name>
    <name type="common">Zebra mussel</name>
    <name type="synonym">Mytilus polymorpha</name>
    <dbReference type="NCBI Taxonomy" id="45954"/>
    <lineage>
        <taxon>Eukaryota</taxon>
        <taxon>Metazoa</taxon>
        <taxon>Spiralia</taxon>
        <taxon>Lophotrochozoa</taxon>
        <taxon>Mollusca</taxon>
        <taxon>Bivalvia</taxon>
        <taxon>Autobranchia</taxon>
        <taxon>Heteroconchia</taxon>
        <taxon>Euheterodonta</taxon>
        <taxon>Imparidentia</taxon>
        <taxon>Neoheterodontei</taxon>
        <taxon>Myida</taxon>
        <taxon>Dreissenoidea</taxon>
        <taxon>Dreissenidae</taxon>
        <taxon>Dreissena</taxon>
    </lineage>
</organism>
<name>A0A9D4SBG3_DREPO</name>